<comment type="caution">
    <text evidence="8">The sequence shown here is derived from an EMBL/GenBank/DDBJ whole genome shotgun (WGS) entry which is preliminary data.</text>
</comment>
<protein>
    <submittedName>
        <fullName evidence="8">Citrate lyase</fullName>
    </submittedName>
</protein>
<dbReference type="AlphaFoldDB" id="A0A0B1Q581"/>
<evidence type="ECO:0000313" key="8">
    <source>
        <dbReference type="EMBL" id="KHJ54057.1"/>
    </source>
</evidence>
<comment type="similarity">
    <text evidence="2">Belongs to the HpcH/HpaI aldolase family.</text>
</comment>
<keyword evidence="8" id="KW-0456">Lyase</keyword>
<dbReference type="Pfam" id="PF03328">
    <property type="entry name" value="HpcH_HpaI"/>
    <property type="match status" value="1"/>
</dbReference>
<dbReference type="InterPro" id="IPR040442">
    <property type="entry name" value="Pyrv_kinase-like_dom_sf"/>
</dbReference>
<evidence type="ECO:0000256" key="2">
    <source>
        <dbReference type="ARBA" id="ARBA00005568"/>
    </source>
</evidence>
<dbReference type="SUPFAM" id="SSF51621">
    <property type="entry name" value="Phosphoenolpyruvate/pyruvate domain"/>
    <property type="match status" value="1"/>
</dbReference>
<dbReference type="GO" id="GO:0016829">
    <property type="term" value="F:lyase activity"/>
    <property type="evidence" value="ECO:0007669"/>
    <property type="project" value="UniProtKB-KW"/>
</dbReference>
<evidence type="ECO:0000256" key="1">
    <source>
        <dbReference type="ARBA" id="ARBA00001946"/>
    </source>
</evidence>
<dbReference type="GO" id="GO:0006107">
    <property type="term" value="P:oxaloacetate metabolic process"/>
    <property type="evidence" value="ECO:0007669"/>
    <property type="project" value="TreeGrafter"/>
</dbReference>
<feature type="binding site" evidence="5">
    <location>
        <position position="64"/>
    </location>
    <ligand>
        <name>substrate</name>
    </ligand>
</feature>
<evidence type="ECO:0000256" key="4">
    <source>
        <dbReference type="ARBA" id="ARBA00022842"/>
    </source>
</evidence>
<dbReference type="OrthoDB" id="9800547at2"/>
<dbReference type="Proteomes" id="UP000030826">
    <property type="component" value="Unassembled WGS sequence"/>
</dbReference>
<organism evidence="8 9">
    <name type="scientific">Aureimonas altamirensis</name>
    <dbReference type="NCBI Taxonomy" id="370622"/>
    <lineage>
        <taxon>Bacteria</taxon>
        <taxon>Pseudomonadati</taxon>
        <taxon>Pseudomonadota</taxon>
        <taxon>Alphaproteobacteria</taxon>
        <taxon>Hyphomicrobiales</taxon>
        <taxon>Aurantimonadaceae</taxon>
        <taxon>Aureimonas</taxon>
    </lineage>
</organism>
<feature type="binding site" evidence="6">
    <location>
        <position position="150"/>
    </location>
    <ligand>
        <name>Mg(2+)</name>
        <dbReference type="ChEBI" id="CHEBI:18420"/>
    </ligand>
</feature>
<gene>
    <name evidence="8" type="ORF">LA66_15985</name>
</gene>
<dbReference type="InterPro" id="IPR005000">
    <property type="entry name" value="Aldolase/citrate-lyase_domain"/>
</dbReference>
<accession>A0A0B1Q581</accession>
<dbReference type="RefSeq" id="WP_039194815.1">
    <property type="nucleotide sequence ID" value="NZ_JRFJ01000004.1"/>
</dbReference>
<evidence type="ECO:0000256" key="6">
    <source>
        <dbReference type="PIRSR" id="PIRSR015582-2"/>
    </source>
</evidence>
<dbReference type="InterPro" id="IPR011206">
    <property type="entry name" value="Citrate_lyase_beta/mcl1/mcl2"/>
</dbReference>
<dbReference type="Gene3D" id="3.20.20.60">
    <property type="entry name" value="Phosphoenolpyruvate-binding domains"/>
    <property type="match status" value="1"/>
</dbReference>
<evidence type="ECO:0000313" key="9">
    <source>
        <dbReference type="Proteomes" id="UP000030826"/>
    </source>
</evidence>
<name>A0A0B1Q581_9HYPH</name>
<dbReference type="PANTHER" id="PTHR32308">
    <property type="entry name" value="LYASE BETA SUBUNIT, PUTATIVE (AFU_ORTHOLOGUE AFUA_4G13030)-RELATED"/>
    <property type="match status" value="1"/>
</dbReference>
<reference evidence="8 9" key="1">
    <citation type="submission" date="2014-09" db="EMBL/GenBank/DDBJ databases">
        <title>Isolation and characterization of Aurantimonas altamirensis ON-56566 from clinical sample following a dog bite.</title>
        <authorList>
            <person name="Eshaghi A."/>
            <person name="Li A."/>
            <person name="Shahinas D."/>
            <person name="Bahn P."/>
            <person name="Kus J.V."/>
            <person name="Patel S.N."/>
        </authorList>
    </citation>
    <scope>NUCLEOTIDE SEQUENCE [LARGE SCALE GENOMIC DNA]</scope>
    <source>
        <strain evidence="8 9">ON-56566</strain>
    </source>
</reference>
<dbReference type="InterPro" id="IPR015813">
    <property type="entry name" value="Pyrv/PenolPyrv_kinase-like_dom"/>
</dbReference>
<proteinExistence type="inferred from homology"/>
<dbReference type="PANTHER" id="PTHR32308:SF0">
    <property type="entry name" value="HPCH_HPAI ALDOLASE_CITRATE LYASE DOMAIN-CONTAINING PROTEIN"/>
    <property type="match status" value="1"/>
</dbReference>
<dbReference type="GO" id="GO:0000287">
    <property type="term" value="F:magnesium ion binding"/>
    <property type="evidence" value="ECO:0007669"/>
    <property type="project" value="TreeGrafter"/>
</dbReference>
<feature type="binding site" evidence="5">
    <location>
        <position position="124"/>
    </location>
    <ligand>
        <name>substrate</name>
    </ligand>
</feature>
<evidence type="ECO:0000259" key="7">
    <source>
        <dbReference type="Pfam" id="PF03328"/>
    </source>
</evidence>
<keyword evidence="4 6" id="KW-0460">Magnesium</keyword>
<dbReference type="STRING" id="370622.LA66_15985"/>
<comment type="cofactor">
    <cofactor evidence="1">
        <name>Mg(2+)</name>
        <dbReference type="ChEBI" id="CHEBI:18420"/>
    </cofactor>
</comment>
<sequence>MIRSLLYVPASSERFIAGAHRRGADAIILDLEDAVAPNAKEAARAGLADAVPEVSKGGAKAFVRINAERELIFDDAEAACRAGAFGLYVPKVRGIDVLAELADRLAPVETTLGRAPLHFVPLLEDPGAVLDARAIARGPRVMALSTGGEDIATDMGAEPTPEVLRLPKLLVHMAAKAERLLSFGLLRSVADYADETAMRAAAQEARQFGFDGASCIHPAIVPILNAAFAPTQADIAWARRVVAASEEAASRDVGAFTLDGRFIDAPIVTRARAVLARIPQDNGAQA</sequence>
<dbReference type="EMBL" id="JRFJ01000004">
    <property type="protein sequence ID" value="KHJ54057.1"/>
    <property type="molecule type" value="Genomic_DNA"/>
</dbReference>
<feature type="domain" description="HpcH/HpaI aldolase/citrate lyase" evidence="7">
    <location>
        <begin position="3"/>
        <end position="218"/>
    </location>
</feature>
<evidence type="ECO:0000256" key="5">
    <source>
        <dbReference type="PIRSR" id="PIRSR015582-1"/>
    </source>
</evidence>
<keyword evidence="3 6" id="KW-0479">Metal-binding</keyword>
<dbReference type="PIRSF" id="PIRSF015582">
    <property type="entry name" value="Cit_lyase_B"/>
    <property type="match status" value="1"/>
</dbReference>
<feature type="binding site" evidence="6">
    <location>
        <position position="124"/>
    </location>
    <ligand>
        <name>Mg(2+)</name>
        <dbReference type="ChEBI" id="CHEBI:18420"/>
    </ligand>
</feature>
<evidence type="ECO:0000256" key="3">
    <source>
        <dbReference type="ARBA" id="ARBA00022723"/>
    </source>
</evidence>